<dbReference type="KEGG" id="ypac:CEW88_16985"/>
<dbReference type="Pfam" id="PF08501">
    <property type="entry name" value="Shikimate_dh_N"/>
    <property type="match status" value="1"/>
</dbReference>
<evidence type="ECO:0000259" key="5">
    <source>
        <dbReference type="Pfam" id="PF00899"/>
    </source>
</evidence>
<dbReference type="Gene3D" id="3.40.50.10860">
    <property type="entry name" value="Leucine Dehydrogenase, chain A, domain 1"/>
    <property type="match status" value="1"/>
</dbReference>
<name>A0A2U8HKP7_9RHOB</name>
<protein>
    <recommendedName>
        <fullName evidence="4">Shikimate dehydrogenase (NADP(+))</fullName>
        <shortName evidence="4">SDH</shortName>
        <ecNumber evidence="4">1.1.1.25</ecNumber>
    </recommendedName>
</protein>
<evidence type="ECO:0000313" key="9">
    <source>
        <dbReference type="Proteomes" id="UP000244915"/>
    </source>
</evidence>
<feature type="binding site" evidence="4">
    <location>
        <begin position="139"/>
        <end position="143"/>
    </location>
    <ligand>
        <name>NADP(+)</name>
        <dbReference type="ChEBI" id="CHEBI:58349"/>
    </ligand>
</feature>
<dbReference type="Pfam" id="PF18317">
    <property type="entry name" value="SDH_C"/>
    <property type="match status" value="1"/>
</dbReference>
<feature type="binding site" evidence="4">
    <location>
        <begin position="23"/>
        <end position="25"/>
    </location>
    <ligand>
        <name>shikimate</name>
        <dbReference type="ChEBI" id="CHEBI:36208"/>
    </ligand>
</feature>
<feature type="domain" description="THIF-type NAD/FAD binding fold" evidence="5">
    <location>
        <begin position="131"/>
        <end position="182"/>
    </location>
</feature>
<comment type="pathway">
    <text evidence="1 4">Metabolic intermediate biosynthesis; chorismate biosynthesis; chorismate from D-erythrose 4-phosphate and phosphoenolpyruvate: step 4/7.</text>
</comment>
<comment type="catalytic activity">
    <reaction evidence="4">
        <text>shikimate + NADP(+) = 3-dehydroshikimate + NADPH + H(+)</text>
        <dbReference type="Rhea" id="RHEA:17737"/>
        <dbReference type="ChEBI" id="CHEBI:15378"/>
        <dbReference type="ChEBI" id="CHEBI:16630"/>
        <dbReference type="ChEBI" id="CHEBI:36208"/>
        <dbReference type="ChEBI" id="CHEBI:57783"/>
        <dbReference type="ChEBI" id="CHEBI:58349"/>
        <dbReference type="EC" id="1.1.1.25"/>
    </reaction>
</comment>
<evidence type="ECO:0000259" key="6">
    <source>
        <dbReference type="Pfam" id="PF08501"/>
    </source>
</evidence>
<feature type="binding site" evidence="4">
    <location>
        <position position="235"/>
    </location>
    <ligand>
        <name>shikimate</name>
        <dbReference type="ChEBI" id="CHEBI:36208"/>
    </ligand>
</feature>
<comment type="function">
    <text evidence="4">Involved in the biosynthesis of the chorismate, which leads to the biosynthesis of aromatic amino acids. Catalyzes the reversible NADPH linked reduction of 3-dehydroshikimate (DHSA) to yield shikimate (SA).</text>
</comment>
<dbReference type="GO" id="GO:0004764">
    <property type="term" value="F:shikimate 3-dehydrogenase (NADP+) activity"/>
    <property type="evidence" value="ECO:0007669"/>
    <property type="project" value="UniProtKB-UniRule"/>
</dbReference>
<dbReference type="SUPFAM" id="SSF51735">
    <property type="entry name" value="NAD(P)-binding Rossmann-fold domains"/>
    <property type="match status" value="1"/>
</dbReference>
<dbReference type="AlphaFoldDB" id="A0A2U8HKP7"/>
<feature type="binding site" evidence="4">
    <location>
        <position position="75"/>
    </location>
    <ligand>
        <name>shikimate</name>
        <dbReference type="ChEBI" id="CHEBI:36208"/>
    </ligand>
</feature>
<feature type="binding site" evidence="4">
    <location>
        <position position="263"/>
    </location>
    <ligand>
        <name>shikimate</name>
        <dbReference type="ChEBI" id="CHEBI:36208"/>
    </ligand>
</feature>
<evidence type="ECO:0000256" key="2">
    <source>
        <dbReference type="ARBA" id="ARBA00023002"/>
    </source>
</evidence>
<comment type="subunit">
    <text evidence="4">Homodimer.</text>
</comment>
<dbReference type="EC" id="1.1.1.25" evidence="4"/>
<dbReference type="SUPFAM" id="SSF53223">
    <property type="entry name" value="Aminoacid dehydrogenase-like, N-terminal domain"/>
    <property type="match status" value="1"/>
</dbReference>
<evidence type="ECO:0000256" key="1">
    <source>
        <dbReference type="ARBA" id="ARBA00004871"/>
    </source>
</evidence>
<dbReference type="OrthoDB" id="9792692at2"/>
<evidence type="ECO:0000313" key="8">
    <source>
        <dbReference type="EMBL" id="AWI85425.1"/>
    </source>
</evidence>
<feature type="domain" description="Shikimate dehydrogenase substrate binding N-terminal" evidence="6">
    <location>
        <begin position="15"/>
        <end position="102"/>
    </location>
</feature>
<keyword evidence="4" id="KW-0028">Amino-acid biosynthesis</keyword>
<comment type="similarity">
    <text evidence="4">Belongs to the shikimate dehydrogenase family.</text>
</comment>
<dbReference type="InterPro" id="IPR000594">
    <property type="entry name" value="ThiF_NAD_FAD-bd"/>
</dbReference>
<feature type="binding site" evidence="4">
    <location>
        <position position="256"/>
    </location>
    <ligand>
        <name>NADP(+)</name>
        <dbReference type="ChEBI" id="CHEBI:58349"/>
    </ligand>
</feature>
<feature type="active site" description="Proton acceptor" evidence="4">
    <location>
        <position position="79"/>
    </location>
</feature>
<dbReference type="InterPro" id="IPR036291">
    <property type="entry name" value="NAD(P)-bd_dom_sf"/>
</dbReference>
<feature type="binding site" evidence="4">
    <location>
        <position position="233"/>
    </location>
    <ligand>
        <name>NADP(+)</name>
        <dbReference type="ChEBI" id="CHEBI:58349"/>
    </ligand>
</feature>
<dbReference type="GO" id="GO:0009423">
    <property type="term" value="P:chorismate biosynthetic process"/>
    <property type="evidence" value="ECO:0007669"/>
    <property type="project" value="UniProtKB-UniRule"/>
</dbReference>
<evidence type="ECO:0000256" key="4">
    <source>
        <dbReference type="HAMAP-Rule" id="MF_00222"/>
    </source>
</evidence>
<dbReference type="Proteomes" id="UP000244915">
    <property type="component" value="Chromosome 2"/>
</dbReference>
<dbReference type="NCBIfam" id="NF001319">
    <property type="entry name" value="PRK00258.3-3"/>
    <property type="match status" value="1"/>
</dbReference>
<organism evidence="8 9">
    <name type="scientific">Alloyangia pacifica</name>
    <dbReference type="NCBI Taxonomy" id="311180"/>
    <lineage>
        <taxon>Bacteria</taxon>
        <taxon>Pseudomonadati</taxon>
        <taxon>Pseudomonadota</taxon>
        <taxon>Alphaproteobacteria</taxon>
        <taxon>Rhodobacterales</taxon>
        <taxon>Roseobacteraceae</taxon>
        <taxon>Alloyangia</taxon>
    </lineage>
</organism>
<dbReference type="InterPro" id="IPR013708">
    <property type="entry name" value="Shikimate_DH-bd_N"/>
</dbReference>
<evidence type="ECO:0000259" key="7">
    <source>
        <dbReference type="Pfam" id="PF18317"/>
    </source>
</evidence>
<comment type="caution">
    <text evidence="4">Lacks conserved residue(s) required for the propagation of feature annotation.</text>
</comment>
<dbReference type="EMBL" id="CP022190">
    <property type="protein sequence ID" value="AWI85425.1"/>
    <property type="molecule type" value="Genomic_DNA"/>
</dbReference>
<dbReference type="GO" id="GO:0005829">
    <property type="term" value="C:cytosol"/>
    <property type="evidence" value="ECO:0007669"/>
    <property type="project" value="TreeGrafter"/>
</dbReference>
<sequence>MDTAQTREDCLLAGLIGQGIALSRTPLMQMQEARAQGLFATYKKLDMDAPERRDMTLAQMVQSAEAAGFDGLNITYPYKIDVIPLLDELSENARAVGAVNTVVFQDGRRIGHNTDMWGFAESFRRGLDGADTDHAVLLGAGGAGVAVAHALADCGVKNLSIFDTDPARAEGLARLVASNRPDTKTQAVSDLAALFAQDKPNGVVNATPMGMAKLPGMAIDEDLIAADLWVADIVYFPLETRLIATARAKGCRVLPGSGMAVFQAVRAFELFTGRPADPVRMKATFDAFDQPAQDAGTQKR</sequence>
<feature type="binding site" evidence="4">
    <location>
        <position position="115"/>
    </location>
    <ligand>
        <name>shikimate</name>
        <dbReference type="ChEBI" id="CHEBI:36208"/>
    </ligand>
</feature>
<dbReference type="CDD" id="cd01065">
    <property type="entry name" value="NAD_bind_Shikimate_DH"/>
    <property type="match status" value="1"/>
</dbReference>
<evidence type="ECO:0000256" key="3">
    <source>
        <dbReference type="ARBA" id="ARBA00023141"/>
    </source>
</evidence>
<dbReference type="InterPro" id="IPR041121">
    <property type="entry name" value="SDH_C"/>
</dbReference>
<keyword evidence="2 4" id="KW-0560">Oxidoreductase</keyword>
<reference evidence="8 9" key="1">
    <citation type="submission" date="2017-06" db="EMBL/GenBank/DDBJ databases">
        <title>Yangia sp. YSBP01 complete genome sequence.</title>
        <authorList>
            <person name="Woo J.-H."/>
            <person name="Kim H.-S."/>
        </authorList>
    </citation>
    <scope>NUCLEOTIDE SEQUENCE [LARGE SCALE GENOMIC DNA]</scope>
    <source>
        <strain evidence="8 9">YSBP01</strain>
    </source>
</reference>
<gene>
    <name evidence="4" type="primary">aroE</name>
    <name evidence="8" type="ORF">CEW88_16985</name>
</gene>
<dbReference type="Pfam" id="PF00899">
    <property type="entry name" value="ThiF"/>
    <property type="match status" value="1"/>
</dbReference>
<dbReference type="PANTHER" id="PTHR21089">
    <property type="entry name" value="SHIKIMATE DEHYDROGENASE"/>
    <property type="match status" value="1"/>
</dbReference>
<dbReference type="InterPro" id="IPR022893">
    <property type="entry name" value="Shikimate_DH_fam"/>
</dbReference>
<dbReference type="GO" id="GO:0009073">
    <property type="term" value="P:aromatic amino acid family biosynthetic process"/>
    <property type="evidence" value="ECO:0007669"/>
    <property type="project" value="UniProtKB-KW"/>
</dbReference>
<feature type="domain" description="SDH C-terminal" evidence="7">
    <location>
        <begin position="256"/>
        <end position="283"/>
    </location>
</feature>
<dbReference type="InterPro" id="IPR046346">
    <property type="entry name" value="Aminoacid_DH-like_N_sf"/>
</dbReference>
<dbReference type="GO" id="GO:0019632">
    <property type="term" value="P:shikimate metabolic process"/>
    <property type="evidence" value="ECO:0007669"/>
    <property type="project" value="TreeGrafter"/>
</dbReference>
<feature type="binding site" evidence="4">
    <location>
        <position position="91"/>
    </location>
    <ligand>
        <name>NADP(+)</name>
        <dbReference type="ChEBI" id="CHEBI:58349"/>
    </ligand>
</feature>
<keyword evidence="4" id="KW-0521">NADP</keyword>
<dbReference type="GO" id="GO:0050661">
    <property type="term" value="F:NADP binding"/>
    <property type="evidence" value="ECO:0007669"/>
    <property type="project" value="TreeGrafter"/>
</dbReference>
<dbReference type="UniPathway" id="UPA00053">
    <property type="reaction ID" value="UER00087"/>
</dbReference>
<accession>A0A2U8HKP7</accession>
<feature type="binding site" evidence="4">
    <location>
        <position position="100"/>
    </location>
    <ligand>
        <name>shikimate</name>
        <dbReference type="ChEBI" id="CHEBI:36208"/>
    </ligand>
</feature>
<dbReference type="Gene3D" id="3.40.50.720">
    <property type="entry name" value="NAD(P)-binding Rossmann-like Domain"/>
    <property type="match status" value="1"/>
</dbReference>
<keyword evidence="3 4" id="KW-0057">Aromatic amino acid biosynthesis</keyword>
<dbReference type="HAMAP" id="MF_00222">
    <property type="entry name" value="Shikimate_DH_AroE"/>
    <property type="match status" value="1"/>
</dbReference>
<proteinExistence type="inferred from homology"/>
<dbReference type="NCBIfam" id="NF009201">
    <property type="entry name" value="PRK12549.1"/>
    <property type="match status" value="1"/>
</dbReference>
<dbReference type="RefSeq" id="WP_108969144.1">
    <property type="nucleotide sequence ID" value="NZ_CP022190.1"/>
</dbReference>
<dbReference type="GO" id="GO:0008652">
    <property type="term" value="P:amino acid biosynthetic process"/>
    <property type="evidence" value="ECO:0007669"/>
    <property type="project" value="UniProtKB-KW"/>
</dbReference>
<dbReference type="PANTHER" id="PTHR21089:SF1">
    <property type="entry name" value="BIFUNCTIONAL 3-DEHYDROQUINATE DEHYDRATASE_SHIKIMATE DEHYDROGENASE, CHLOROPLASTIC"/>
    <property type="match status" value="1"/>
</dbReference>